<evidence type="ECO:0000256" key="5">
    <source>
        <dbReference type="ARBA" id="ARBA00023136"/>
    </source>
</evidence>
<feature type="transmembrane region" description="Helical" evidence="6">
    <location>
        <begin position="12"/>
        <end position="36"/>
    </location>
</feature>
<feature type="transmembrane region" description="Helical" evidence="6">
    <location>
        <begin position="186"/>
        <end position="205"/>
    </location>
</feature>
<keyword evidence="4 6" id="KW-1133">Transmembrane helix</keyword>
<keyword evidence="2 6" id="KW-0812">Transmembrane</keyword>
<feature type="transmembrane region" description="Helical" evidence="6">
    <location>
        <begin position="355"/>
        <end position="375"/>
    </location>
</feature>
<dbReference type="GO" id="GO:0015648">
    <property type="term" value="F:lipid-linked peptidoglycan transporter activity"/>
    <property type="evidence" value="ECO:0007669"/>
    <property type="project" value="TreeGrafter"/>
</dbReference>
<feature type="transmembrane region" description="Helical" evidence="6">
    <location>
        <begin position="74"/>
        <end position="90"/>
    </location>
</feature>
<dbReference type="RefSeq" id="WP_089200615.1">
    <property type="nucleotide sequence ID" value="NZ_NHRJ02000008.1"/>
</dbReference>
<dbReference type="PANTHER" id="PTHR30474">
    <property type="entry name" value="CELL CYCLE PROTEIN"/>
    <property type="match status" value="1"/>
</dbReference>
<organism evidence="7 8">
    <name type="scientific">Paenibacillus xerothermodurans</name>
    <dbReference type="NCBI Taxonomy" id="1977292"/>
    <lineage>
        <taxon>Bacteria</taxon>
        <taxon>Bacillati</taxon>
        <taxon>Bacillota</taxon>
        <taxon>Bacilli</taxon>
        <taxon>Bacillales</taxon>
        <taxon>Paenibacillaceae</taxon>
        <taxon>Paenibacillus</taxon>
    </lineage>
</organism>
<comment type="subcellular location">
    <subcellularLocation>
        <location evidence="1">Membrane</location>
        <topology evidence="1">Multi-pass membrane protein</topology>
    </subcellularLocation>
</comment>
<evidence type="ECO:0000256" key="3">
    <source>
        <dbReference type="ARBA" id="ARBA00022960"/>
    </source>
</evidence>
<feature type="transmembrane region" description="Helical" evidence="6">
    <location>
        <begin position="110"/>
        <end position="129"/>
    </location>
</feature>
<feature type="transmembrane region" description="Helical" evidence="6">
    <location>
        <begin position="48"/>
        <end position="67"/>
    </location>
</feature>
<dbReference type="GO" id="GO:0008360">
    <property type="term" value="P:regulation of cell shape"/>
    <property type="evidence" value="ECO:0007669"/>
    <property type="project" value="UniProtKB-KW"/>
</dbReference>
<comment type="caution">
    <text evidence="7">The sequence shown here is derived from an EMBL/GenBank/DDBJ whole genome shotgun (WGS) entry which is preliminary data.</text>
</comment>
<keyword evidence="3" id="KW-0133">Cell shape</keyword>
<dbReference type="InterPro" id="IPR018365">
    <property type="entry name" value="Cell_cycle_FtsW-rel_CS"/>
</dbReference>
<sequence>MGVLIKRILNRLDGMILFLLLIFMVISIFCIYSATWKDPEFVGSHNKMMYFYGLGFAVIFAMMFINYKLLLRFAPLYYLIGVALLVFLYFKGTTLNNAQGWFTLPGGLSFQPAELCKLLLILFLAYFLTKRDVETLSLLKEVLPMGVITLVPFVLVLMQPDLGNAIGYVAIFLAVCWIGHIRYSHALAGLLVIVLVGGTSLYGYITYHEEVKQYMASKNKEYWLDRIDAVLLPDQASAKATYHMSQSVIAIGSGSLKGDGYLQGTSVQRGHVPYTYSDSIFVVVGEEFGFLGASVLLMLYFLLIYRMMVIALNLTTKSGIYIILGTAAMFLYQIFENVGMLIGIMPITGITLPFISYGGTSLMINMIAIGLVLNIKIYDDVPVEEKLTLGGTPLHGG</sequence>
<name>A0A2W1NR86_PAEXE</name>
<keyword evidence="5 6" id="KW-0472">Membrane</keyword>
<reference evidence="7" key="1">
    <citation type="submission" date="2018-06" db="EMBL/GenBank/DDBJ databases">
        <title>Paenibacillus xerothermodurans sp. nov. an extremely dry heat resistant spore forming bacterium isolated from the soil of Cape Canaveral, Florida.</title>
        <authorList>
            <person name="Seuylemezian A."/>
            <person name="Kaur N."/>
            <person name="Patil P."/>
            <person name="Patil P."/>
            <person name="Mayilraj S."/>
            <person name="Vaishampayan P."/>
        </authorList>
    </citation>
    <scope>NUCLEOTIDE SEQUENCE [LARGE SCALE GENOMIC DNA]</scope>
    <source>
        <strain evidence="7">ATCC 27380</strain>
    </source>
</reference>
<dbReference type="PANTHER" id="PTHR30474:SF1">
    <property type="entry name" value="PEPTIDOGLYCAN GLYCOSYLTRANSFERASE MRDB"/>
    <property type="match status" value="1"/>
</dbReference>
<evidence type="ECO:0000313" key="7">
    <source>
        <dbReference type="EMBL" id="PZE20246.1"/>
    </source>
</evidence>
<evidence type="ECO:0000313" key="8">
    <source>
        <dbReference type="Proteomes" id="UP000214746"/>
    </source>
</evidence>
<feature type="transmembrane region" description="Helical" evidence="6">
    <location>
        <begin position="165"/>
        <end position="181"/>
    </location>
</feature>
<evidence type="ECO:0000256" key="1">
    <source>
        <dbReference type="ARBA" id="ARBA00004141"/>
    </source>
</evidence>
<dbReference type="Proteomes" id="UP000214746">
    <property type="component" value="Unassembled WGS sequence"/>
</dbReference>
<dbReference type="EMBL" id="NHRJ02000008">
    <property type="protein sequence ID" value="PZE20246.1"/>
    <property type="molecule type" value="Genomic_DNA"/>
</dbReference>
<dbReference type="AlphaFoldDB" id="A0A2W1NR86"/>
<evidence type="ECO:0000256" key="2">
    <source>
        <dbReference type="ARBA" id="ARBA00022692"/>
    </source>
</evidence>
<dbReference type="GO" id="GO:0032153">
    <property type="term" value="C:cell division site"/>
    <property type="evidence" value="ECO:0007669"/>
    <property type="project" value="TreeGrafter"/>
</dbReference>
<dbReference type="PROSITE" id="PS00428">
    <property type="entry name" value="FTSW_RODA_SPOVE"/>
    <property type="match status" value="1"/>
</dbReference>
<dbReference type="GO" id="GO:0005886">
    <property type="term" value="C:plasma membrane"/>
    <property type="evidence" value="ECO:0007669"/>
    <property type="project" value="TreeGrafter"/>
</dbReference>
<gene>
    <name evidence="7" type="ORF">CBW46_013930</name>
</gene>
<proteinExistence type="predicted"/>
<dbReference type="OrthoDB" id="9812661at2"/>
<feature type="transmembrane region" description="Helical" evidence="6">
    <location>
        <begin position="288"/>
        <end position="306"/>
    </location>
</feature>
<evidence type="ECO:0000256" key="6">
    <source>
        <dbReference type="SAM" id="Phobius"/>
    </source>
</evidence>
<accession>A0A2W1NR86</accession>
<evidence type="ECO:0000256" key="4">
    <source>
        <dbReference type="ARBA" id="ARBA00022989"/>
    </source>
</evidence>
<feature type="transmembrane region" description="Helical" evidence="6">
    <location>
        <begin position="141"/>
        <end position="159"/>
    </location>
</feature>
<dbReference type="GO" id="GO:0051301">
    <property type="term" value="P:cell division"/>
    <property type="evidence" value="ECO:0007669"/>
    <property type="project" value="InterPro"/>
</dbReference>
<dbReference type="InterPro" id="IPR001182">
    <property type="entry name" value="FtsW/RodA"/>
</dbReference>
<feature type="transmembrane region" description="Helical" evidence="6">
    <location>
        <begin position="318"/>
        <end position="335"/>
    </location>
</feature>
<protein>
    <submittedName>
        <fullName evidence="7">Rod shape-determining protein RodA</fullName>
    </submittedName>
</protein>
<dbReference type="Pfam" id="PF01098">
    <property type="entry name" value="FTSW_RODA_SPOVE"/>
    <property type="match status" value="1"/>
</dbReference>
<keyword evidence="8" id="KW-1185">Reference proteome</keyword>